<dbReference type="InterPro" id="IPR007225">
    <property type="entry name" value="EXOC6/Sec15"/>
</dbReference>
<protein>
    <recommendedName>
        <fullName evidence="1">Exocyst complex subunit EXOC6/Sec15 C-terminal domain-containing protein</fullName>
    </recommendedName>
</protein>
<organism evidence="2 3">
    <name type="scientific">Rangifer tarandus platyrhynchus</name>
    <name type="common">Svalbard reindeer</name>
    <dbReference type="NCBI Taxonomy" id="3082113"/>
    <lineage>
        <taxon>Eukaryota</taxon>
        <taxon>Metazoa</taxon>
        <taxon>Chordata</taxon>
        <taxon>Craniata</taxon>
        <taxon>Vertebrata</taxon>
        <taxon>Euteleostomi</taxon>
        <taxon>Mammalia</taxon>
        <taxon>Eutheria</taxon>
        <taxon>Laurasiatheria</taxon>
        <taxon>Artiodactyla</taxon>
        <taxon>Ruminantia</taxon>
        <taxon>Pecora</taxon>
        <taxon>Cervidae</taxon>
        <taxon>Odocoileinae</taxon>
        <taxon>Rangifer</taxon>
    </lineage>
</organism>
<feature type="domain" description="Exocyst complex subunit EXOC6/Sec15 C-terminal" evidence="1">
    <location>
        <begin position="146"/>
        <end position="289"/>
    </location>
</feature>
<evidence type="ECO:0000259" key="1">
    <source>
        <dbReference type="Pfam" id="PF04091"/>
    </source>
</evidence>
<dbReference type="PANTHER" id="PTHR12702">
    <property type="entry name" value="SEC15"/>
    <property type="match status" value="1"/>
</dbReference>
<dbReference type="PANTHER" id="PTHR12702:SF3">
    <property type="entry name" value="EXOCYST COMPLEX COMPONENT 6B"/>
    <property type="match status" value="1"/>
</dbReference>
<evidence type="ECO:0000313" key="3">
    <source>
        <dbReference type="Proteomes" id="UP001176941"/>
    </source>
</evidence>
<evidence type="ECO:0000313" key="2">
    <source>
        <dbReference type="EMBL" id="CAI9176219.1"/>
    </source>
</evidence>
<accession>A0ABN8ZWS8</accession>
<dbReference type="EMBL" id="OX459942">
    <property type="protein sequence ID" value="CAI9176219.1"/>
    <property type="molecule type" value="Genomic_DNA"/>
</dbReference>
<gene>
    <name evidence="2" type="ORF">MRATA1EN1_LOCUS25181</name>
</gene>
<name>A0ABN8ZWS8_RANTA</name>
<keyword evidence="3" id="KW-1185">Reference proteome</keyword>
<dbReference type="InterPro" id="IPR046361">
    <property type="entry name" value="EXOC6/Sec15_C"/>
</dbReference>
<proteinExistence type="predicted"/>
<sequence>MRKMMKRYLGPKIWLISLLFISVYTYSVLGAWETFENYYRKQRRKQACLVLQPLSNMHETLDGYRKYSNQIVGFFFFCEDHILHTMQDLVNRAHIGELWEMALSKTTAALRTHLSYCSDPDLILDLKNLTILFVDTSAVWFSWTVHATKLYGTMSFKVARHAAEEEIYTNLNQEIDQFLQLAGYDWVTGDLGSKTSDYLVDVIAFLHSTFAVFTHLPGKVTQTACMSACKHLATSLMQLLLEAEVRQLTLEALQQFNLHVRECGQSARSDPVPGFQEDTLQLAFIDLRQDPGE</sequence>
<dbReference type="Proteomes" id="UP001176941">
    <property type="component" value="Chromosome 6"/>
</dbReference>
<dbReference type="Pfam" id="PF04091">
    <property type="entry name" value="Sec15_C"/>
    <property type="match status" value="1"/>
</dbReference>
<reference evidence="2" key="1">
    <citation type="submission" date="2023-04" db="EMBL/GenBank/DDBJ databases">
        <authorList>
            <consortium name="ELIXIR-Norway"/>
        </authorList>
    </citation>
    <scope>NUCLEOTIDE SEQUENCE [LARGE SCALE GENOMIC DNA]</scope>
</reference>
<dbReference type="Gene3D" id="1.20.58.670">
    <property type="entry name" value="Dsl1p vesicle tethering complex, Tip20p subunit, domain D"/>
    <property type="match status" value="1"/>
</dbReference>
<dbReference type="InterPro" id="IPR042044">
    <property type="entry name" value="EXOC6PINT-1/Sec15/Tip20_C_dom2"/>
</dbReference>